<evidence type="ECO:0000256" key="1">
    <source>
        <dbReference type="SAM" id="MobiDB-lite"/>
    </source>
</evidence>
<reference evidence="2" key="1">
    <citation type="submission" date="2020-02" db="EMBL/GenBank/DDBJ databases">
        <authorList>
            <person name="Meier V. D."/>
        </authorList>
    </citation>
    <scope>NUCLEOTIDE SEQUENCE</scope>
    <source>
        <strain evidence="2">AVDCRST_MAG27</strain>
    </source>
</reference>
<evidence type="ECO:0000313" key="2">
    <source>
        <dbReference type="EMBL" id="CAA9260492.1"/>
    </source>
</evidence>
<name>A0A6J4ITR3_9PROT</name>
<accession>A0A6J4ITR3</accession>
<protein>
    <submittedName>
        <fullName evidence="2">Uncharacterized protein</fullName>
    </submittedName>
</protein>
<feature type="region of interest" description="Disordered" evidence="1">
    <location>
        <begin position="1"/>
        <end position="54"/>
    </location>
</feature>
<gene>
    <name evidence="2" type="ORF">AVDCRST_MAG27-2546</name>
</gene>
<sequence>GYGAGRRGGPRHGLCIGGRNGPSRRFRRGAPPAHEPGSSEVAAVARAVPDDSSV</sequence>
<dbReference type="EMBL" id="CADCTD010000117">
    <property type="protein sequence ID" value="CAA9260492.1"/>
    <property type="molecule type" value="Genomic_DNA"/>
</dbReference>
<dbReference type="AlphaFoldDB" id="A0A6J4ITR3"/>
<feature type="non-terminal residue" evidence="2">
    <location>
        <position position="54"/>
    </location>
</feature>
<organism evidence="2">
    <name type="scientific">uncultured Craurococcus sp</name>
    <dbReference type="NCBI Taxonomy" id="1135998"/>
    <lineage>
        <taxon>Bacteria</taxon>
        <taxon>Pseudomonadati</taxon>
        <taxon>Pseudomonadota</taxon>
        <taxon>Alphaproteobacteria</taxon>
        <taxon>Acetobacterales</taxon>
        <taxon>Acetobacteraceae</taxon>
        <taxon>Craurococcus</taxon>
        <taxon>environmental samples</taxon>
    </lineage>
</organism>
<proteinExistence type="predicted"/>
<feature type="non-terminal residue" evidence="2">
    <location>
        <position position="1"/>
    </location>
</feature>